<evidence type="ECO:0000313" key="4">
    <source>
        <dbReference type="Proteomes" id="UP000823749"/>
    </source>
</evidence>
<dbReference type="SUPFAM" id="SSF56112">
    <property type="entry name" value="Protein kinase-like (PK-like)"/>
    <property type="match status" value="1"/>
</dbReference>
<dbReference type="Proteomes" id="UP000823749">
    <property type="component" value="Chromosome 12"/>
</dbReference>
<organism evidence="3 4">
    <name type="scientific">Rhododendron griersonianum</name>
    <dbReference type="NCBI Taxonomy" id="479676"/>
    <lineage>
        <taxon>Eukaryota</taxon>
        <taxon>Viridiplantae</taxon>
        <taxon>Streptophyta</taxon>
        <taxon>Embryophyta</taxon>
        <taxon>Tracheophyta</taxon>
        <taxon>Spermatophyta</taxon>
        <taxon>Magnoliopsida</taxon>
        <taxon>eudicotyledons</taxon>
        <taxon>Gunneridae</taxon>
        <taxon>Pentapetalae</taxon>
        <taxon>asterids</taxon>
        <taxon>Ericales</taxon>
        <taxon>Ericaceae</taxon>
        <taxon>Ericoideae</taxon>
        <taxon>Rhodoreae</taxon>
        <taxon>Rhododendron</taxon>
    </lineage>
</organism>
<dbReference type="Gene3D" id="3.30.200.20">
    <property type="entry name" value="Phosphorylase Kinase, domain 1"/>
    <property type="match status" value="1"/>
</dbReference>
<feature type="transmembrane region" description="Helical" evidence="2">
    <location>
        <begin position="326"/>
        <end position="348"/>
    </location>
</feature>
<name>A0AAV6I257_9ERIC</name>
<keyword evidence="4" id="KW-1185">Reference proteome</keyword>
<dbReference type="InterPro" id="IPR011009">
    <property type="entry name" value="Kinase-like_dom_sf"/>
</dbReference>
<proteinExistence type="inferred from homology"/>
<dbReference type="InterPro" id="IPR047173">
    <property type="entry name" value="STRAD_A/B-like"/>
</dbReference>
<reference evidence="3" key="1">
    <citation type="submission" date="2020-08" db="EMBL/GenBank/DDBJ databases">
        <title>Plant Genome Project.</title>
        <authorList>
            <person name="Zhang R.-G."/>
        </authorList>
    </citation>
    <scope>NUCLEOTIDE SEQUENCE</scope>
    <source>
        <strain evidence="3">WSP0</strain>
        <tissue evidence="3">Leaf</tissue>
    </source>
</reference>
<comment type="similarity">
    <text evidence="1">Belongs to the protein kinase superfamily. STE Ser/Thr protein kinase family. STE20 subfamily.</text>
</comment>
<dbReference type="PANTHER" id="PTHR48014">
    <property type="entry name" value="SERINE/THREONINE-PROTEIN KINASE FRAY2"/>
    <property type="match status" value="1"/>
</dbReference>
<dbReference type="PANTHER" id="PTHR48014:SF24">
    <property type="entry name" value="PROTEIN KINASE SUPERFAMILY PROTEIN"/>
    <property type="match status" value="1"/>
</dbReference>
<dbReference type="EMBL" id="JACTNZ010000012">
    <property type="protein sequence ID" value="KAG5521720.1"/>
    <property type="molecule type" value="Genomic_DNA"/>
</dbReference>
<evidence type="ECO:0000256" key="1">
    <source>
        <dbReference type="ARBA" id="ARBA00008874"/>
    </source>
</evidence>
<evidence type="ECO:0000256" key="2">
    <source>
        <dbReference type="SAM" id="Phobius"/>
    </source>
</evidence>
<protein>
    <submittedName>
        <fullName evidence="3">Uncharacterized protein</fullName>
    </submittedName>
</protein>
<gene>
    <name evidence="3" type="ORF">RHGRI_034067</name>
</gene>
<feature type="transmembrane region" description="Helical" evidence="2">
    <location>
        <begin position="446"/>
        <end position="473"/>
    </location>
</feature>
<comment type="caution">
    <text evidence="3">The sequence shown here is derived from an EMBL/GenBank/DDBJ whole genome shotgun (WGS) entry which is preliminary data.</text>
</comment>
<evidence type="ECO:0000313" key="3">
    <source>
        <dbReference type="EMBL" id="KAG5521720.1"/>
    </source>
</evidence>
<accession>A0AAV6I257</accession>
<keyword evidence="2" id="KW-0472">Membrane</keyword>
<sequence>MRAKFSKRSLQEQVQHAPVGFSLQFQRCASLSLSLVKSIFILQPTLIVVKASVVLLHSLKRHTVAHHTVHPNFLPKAFHGSVRVSSLLFFPLITELGVLFYHSVERSNRNNSMNIVWKNSRFELDELNIDTGYSSTWVHCVCSSRMYEFETRLGHAFNVLGLEQMMIKMANQVELLQKINNVRVVIRDERELNAIRIREVSLAIESFILSLSHIVLLHLTPVHVICLLKGKRTAEAIAAEELQANRMEKGKRKATCADKRKDNALVELRQRNGGVVIRSELELHICSKSHQRAAFACFSTSSSVKVSEAAKEKADATWFCFCYCSALLWMFTVAFVNLFFLVACSMAISAAVPYQLLCCPLAAVYDASLSLQPDYFNNIFHEAQTMILADHPNVLKSHCLFVIDHNLWVIMPFMDGGSCLHILKAVHPDGFEEVVMATILRVGFRVCYSCLIMFTSLVTLNCMHAWLCTYLSFNFAVLV</sequence>
<keyword evidence="2" id="KW-0812">Transmembrane</keyword>
<keyword evidence="2" id="KW-1133">Transmembrane helix</keyword>
<dbReference type="GO" id="GO:0043539">
    <property type="term" value="F:protein serine/threonine kinase activator activity"/>
    <property type="evidence" value="ECO:0007669"/>
    <property type="project" value="InterPro"/>
</dbReference>
<dbReference type="AlphaFoldDB" id="A0AAV6I257"/>